<organism evidence="4 5">
    <name type="scientific">Paenibacillus methanolicus</name>
    <dbReference type="NCBI Taxonomy" id="582686"/>
    <lineage>
        <taxon>Bacteria</taxon>
        <taxon>Bacillati</taxon>
        <taxon>Bacillota</taxon>
        <taxon>Bacilli</taxon>
        <taxon>Bacillales</taxon>
        <taxon>Paenibacillaceae</taxon>
        <taxon>Paenibacillus</taxon>
    </lineage>
</organism>
<dbReference type="Proteomes" id="UP000323257">
    <property type="component" value="Unassembled WGS sequence"/>
</dbReference>
<dbReference type="Gene3D" id="2.40.10.120">
    <property type="match status" value="1"/>
</dbReference>
<sequence>MRKTMISLLMVANLFLCAASVGSAESAKYPIYVDGARIASAGYNHEGSILVPFRSLLSTFGFAVQYDAQKKTINATTDGRTIRMTNGSKQAYVNGKAMTMPVAPIALQGTTYIPLRFVSETMDYRVDFEATAQTIRIERPSRSAHVPNDETPTERIATLSSASVVTVIAGDREGNGIVVGERLVLTTHSLVESRLSGKIVLADGSERVIEGVAAFAPASNLVLLRVSEGTALPNDLQIGDPSTMRIGASVVAISRTGDYYAEKGIVDSLSSRKDIDYIGYQITTKPVEGGALFNANGQLVGIIAPAKELGITSPYTAISIAEAAELLESVAGKAPEAISMSPLDSIAAKKQTAQGEMMTNQEAAAFTLWFLERGVRSIPISLSNAFSGLAIGRWTAEHQDNGGILIRCQMPPNAYLNYVTNFSQIKPHVERWAKQYLGQNHMNNFPNHDLSFVIELNEEIPKLPDTLSPEVTATGLEPGKPAPPHSLIEVTFTNGIEISVRP</sequence>
<keyword evidence="1" id="KW-0378">Hydrolase</keyword>
<evidence type="ECO:0000256" key="2">
    <source>
        <dbReference type="SAM" id="SignalP"/>
    </source>
</evidence>
<comment type="caution">
    <text evidence="4">The sequence shown here is derived from an EMBL/GenBank/DDBJ whole genome shotgun (WGS) entry which is preliminary data.</text>
</comment>
<keyword evidence="1" id="KW-0645">Protease</keyword>
<proteinExistence type="predicted"/>
<keyword evidence="2" id="KW-0732">Signal</keyword>
<dbReference type="InterPro" id="IPR012854">
    <property type="entry name" value="Cu_amine_oxidase-like_N"/>
</dbReference>
<accession>A0A5S5CKP3</accession>
<dbReference type="GO" id="GO:0008236">
    <property type="term" value="F:serine-type peptidase activity"/>
    <property type="evidence" value="ECO:0007669"/>
    <property type="project" value="UniProtKB-KW"/>
</dbReference>
<evidence type="ECO:0000313" key="4">
    <source>
        <dbReference type="EMBL" id="TYP79295.1"/>
    </source>
</evidence>
<keyword evidence="1" id="KW-0720">Serine protease</keyword>
<protein>
    <submittedName>
        <fullName evidence="4">Trypsin-like peptidase</fullName>
    </submittedName>
</protein>
<evidence type="ECO:0000256" key="1">
    <source>
        <dbReference type="ARBA" id="ARBA00022825"/>
    </source>
</evidence>
<evidence type="ECO:0000313" key="5">
    <source>
        <dbReference type="Proteomes" id="UP000323257"/>
    </source>
</evidence>
<feature type="chain" id="PRO_5039576648" evidence="2">
    <location>
        <begin position="24"/>
        <end position="502"/>
    </location>
</feature>
<dbReference type="Gene3D" id="3.30.457.10">
    <property type="entry name" value="Copper amine oxidase-like, N-terminal domain"/>
    <property type="match status" value="1"/>
</dbReference>
<keyword evidence="5" id="KW-1185">Reference proteome</keyword>
<dbReference type="SUPFAM" id="SSF55383">
    <property type="entry name" value="Copper amine oxidase, domain N"/>
    <property type="match status" value="1"/>
</dbReference>
<dbReference type="SUPFAM" id="SSF50494">
    <property type="entry name" value="Trypsin-like serine proteases"/>
    <property type="match status" value="1"/>
</dbReference>
<name>A0A5S5CKP3_9BACL</name>
<dbReference type="AlphaFoldDB" id="A0A5S5CKP3"/>
<gene>
    <name evidence="4" type="ORF">BCM02_101413</name>
</gene>
<evidence type="ECO:0000259" key="3">
    <source>
        <dbReference type="Pfam" id="PF07833"/>
    </source>
</evidence>
<dbReference type="RefSeq" id="WP_148927373.1">
    <property type="nucleotide sequence ID" value="NZ_VNHS01000001.1"/>
</dbReference>
<dbReference type="EMBL" id="VNHS01000001">
    <property type="protein sequence ID" value="TYP79295.1"/>
    <property type="molecule type" value="Genomic_DNA"/>
</dbReference>
<feature type="domain" description="Copper amine oxidase-like N-terminal" evidence="3">
    <location>
        <begin position="34"/>
        <end position="137"/>
    </location>
</feature>
<dbReference type="Pfam" id="PF07833">
    <property type="entry name" value="Cu_amine_oxidN1"/>
    <property type="match status" value="1"/>
</dbReference>
<dbReference type="OrthoDB" id="189537at2"/>
<feature type="signal peptide" evidence="2">
    <location>
        <begin position="1"/>
        <end position="23"/>
    </location>
</feature>
<dbReference type="InterPro" id="IPR036582">
    <property type="entry name" value="Mao_N_sf"/>
</dbReference>
<dbReference type="Pfam" id="PF13365">
    <property type="entry name" value="Trypsin_2"/>
    <property type="match status" value="1"/>
</dbReference>
<dbReference type="InterPro" id="IPR009003">
    <property type="entry name" value="Peptidase_S1_PA"/>
</dbReference>
<reference evidence="4 5" key="1">
    <citation type="submission" date="2019-07" db="EMBL/GenBank/DDBJ databases">
        <title>Genomic Encyclopedia of Type Strains, Phase III (KMG-III): the genomes of soil and plant-associated and newly described type strains.</title>
        <authorList>
            <person name="Whitman W."/>
        </authorList>
    </citation>
    <scope>NUCLEOTIDE SEQUENCE [LARGE SCALE GENOMIC DNA]</scope>
    <source>
        <strain evidence="4 5">BL24</strain>
    </source>
</reference>